<accession>A0A0F9TKQ3</accession>
<organism evidence="1">
    <name type="scientific">marine sediment metagenome</name>
    <dbReference type="NCBI Taxonomy" id="412755"/>
    <lineage>
        <taxon>unclassified sequences</taxon>
        <taxon>metagenomes</taxon>
        <taxon>ecological metagenomes</taxon>
    </lineage>
</organism>
<name>A0A0F9TKQ3_9ZZZZ</name>
<protein>
    <recommendedName>
        <fullName evidence="2">Phage portal protein</fullName>
    </recommendedName>
</protein>
<proteinExistence type="predicted"/>
<comment type="caution">
    <text evidence="1">The sequence shown here is derived from an EMBL/GenBank/DDBJ whole genome shotgun (WGS) entry which is preliminary data.</text>
</comment>
<sequence>MTTGVLTHAKNFLVGNWKAPDNIIMGNVPTKGLAFNGEVLVPGNPQAALKAFKGIVYTCVDLRAIAVSMTIRRVYKVKDSRAKSFYKKTRVKELSNQRQDEIISKAAPGSRLSMAEGVEEILNGPFVELLRRPNNYLSASALNKLSSQYLDLLGNSYYIIVRNKIVNPATGLRMPVNLWVAPAEYMKPIAGDNVLIAGYEYKRGMKKIIYPPEDVIHFKYPTPLNQFVGMAPLAAILDTVMFREYMLNFEAQMFKTGGNPKIILMTKGQMNKAQSDMAKESYKNTEEAGIAVMGGQDFDFFQPATITARDMGYREGIAFTKDDIAMAFHVPEVMLGGGESNLAVATTLAMRFYLAEYATKPTVMMKDEEINEQLAWQFNEDTFVLTDDPVPENKEEARAERKLNLELGLTTREEERMLLNLPEDVEGLLVPSDLVPIEQAGQVKEADDDAIVAQLQRVMVKYKEQGGVMIRREALITAVEEGLGA</sequence>
<dbReference type="Pfam" id="PF04860">
    <property type="entry name" value="Phage_portal"/>
    <property type="match status" value="1"/>
</dbReference>
<reference evidence="1" key="1">
    <citation type="journal article" date="2015" name="Nature">
        <title>Complex archaea that bridge the gap between prokaryotes and eukaryotes.</title>
        <authorList>
            <person name="Spang A."/>
            <person name="Saw J.H."/>
            <person name="Jorgensen S.L."/>
            <person name="Zaremba-Niedzwiedzka K."/>
            <person name="Martijn J."/>
            <person name="Lind A.E."/>
            <person name="van Eijk R."/>
            <person name="Schleper C."/>
            <person name="Guy L."/>
            <person name="Ettema T.J."/>
        </authorList>
    </citation>
    <scope>NUCLEOTIDE SEQUENCE</scope>
</reference>
<dbReference type="AlphaFoldDB" id="A0A0F9TKQ3"/>
<evidence type="ECO:0000313" key="1">
    <source>
        <dbReference type="EMBL" id="KKN41983.1"/>
    </source>
</evidence>
<dbReference type="EMBL" id="LAZR01001612">
    <property type="protein sequence ID" value="KKN41983.1"/>
    <property type="molecule type" value="Genomic_DNA"/>
</dbReference>
<gene>
    <name evidence="1" type="ORF">LCGC14_0717870</name>
</gene>
<dbReference type="InterPro" id="IPR006944">
    <property type="entry name" value="Phage/GTA_portal"/>
</dbReference>
<evidence type="ECO:0008006" key="2">
    <source>
        <dbReference type="Google" id="ProtNLM"/>
    </source>
</evidence>